<evidence type="ECO:0000313" key="1">
    <source>
        <dbReference type="EMBL" id="WMV25043.1"/>
    </source>
</evidence>
<accession>A0AAF0TTQ3</accession>
<dbReference type="Proteomes" id="UP001234989">
    <property type="component" value="Chromosome 4"/>
</dbReference>
<organism evidence="1 2">
    <name type="scientific">Solanum verrucosum</name>
    <dbReference type="NCBI Taxonomy" id="315347"/>
    <lineage>
        <taxon>Eukaryota</taxon>
        <taxon>Viridiplantae</taxon>
        <taxon>Streptophyta</taxon>
        <taxon>Embryophyta</taxon>
        <taxon>Tracheophyta</taxon>
        <taxon>Spermatophyta</taxon>
        <taxon>Magnoliopsida</taxon>
        <taxon>eudicotyledons</taxon>
        <taxon>Gunneridae</taxon>
        <taxon>Pentapetalae</taxon>
        <taxon>asterids</taxon>
        <taxon>lamiids</taxon>
        <taxon>Solanales</taxon>
        <taxon>Solanaceae</taxon>
        <taxon>Solanoideae</taxon>
        <taxon>Solaneae</taxon>
        <taxon>Solanum</taxon>
    </lineage>
</organism>
<dbReference type="AlphaFoldDB" id="A0AAF0TTQ3"/>
<evidence type="ECO:0000313" key="2">
    <source>
        <dbReference type="Proteomes" id="UP001234989"/>
    </source>
</evidence>
<proteinExistence type="predicted"/>
<reference evidence="1" key="1">
    <citation type="submission" date="2023-08" db="EMBL/GenBank/DDBJ databases">
        <title>A de novo genome assembly of Solanum verrucosum Schlechtendal, a Mexican diploid species geographically isolated from the other diploid A-genome species in potato relatives.</title>
        <authorList>
            <person name="Hosaka K."/>
        </authorList>
    </citation>
    <scope>NUCLEOTIDE SEQUENCE</scope>
    <source>
        <tissue evidence="1">Young leaves</tissue>
    </source>
</reference>
<keyword evidence="2" id="KW-1185">Reference proteome</keyword>
<sequence length="112" mass="12949">MGGSSKLVGTHPIGEDSIFYNAGFKSCDITRCKDKVGSWFVWVERRRRLMRRMEISIKVLKWLVTVFIEASKVQGRTVKRWNMKDHFAEFYCTLKYKGEPIGGPLKLAPSFT</sequence>
<gene>
    <name evidence="1" type="ORF">MTR67_018428</name>
</gene>
<protein>
    <submittedName>
        <fullName evidence="1">Uncharacterized protein</fullName>
    </submittedName>
</protein>
<dbReference type="EMBL" id="CP133615">
    <property type="protein sequence ID" value="WMV25043.1"/>
    <property type="molecule type" value="Genomic_DNA"/>
</dbReference>
<name>A0AAF0TTQ3_SOLVR</name>